<keyword evidence="5" id="KW-0539">Nucleus</keyword>
<dbReference type="InterPro" id="IPR001138">
    <property type="entry name" value="Zn2Cys6_DnaBD"/>
</dbReference>
<accession>A0A6A5YNY8</accession>
<evidence type="ECO:0000256" key="1">
    <source>
        <dbReference type="ARBA" id="ARBA00022723"/>
    </source>
</evidence>
<proteinExistence type="predicted"/>
<dbReference type="SMART" id="SM00066">
    <property type="entry name" value="GAL4"/>
    <property type="match status" value="1"/>
</dbReference>
<dbReference type="GO" id="GO:0000981">
    <property type="term" value="F:DNA-binding transcription factor activity, RNA polymerase II-specific"/>
    <property type="evidence" value="ECO:0007669"/>
    <property type="project" value="InterPro"/>
</dbReference>
<keyword evidence="2" id="KW-0805">Transcription regulation</keyword>
<keyword evidence="3" id="KW-0238">DNA-binding</keyword>
<feature type="compositionally biased region" description="Polar residues" evidence="6">
    <location>
        <begin position="72"/>
        <end position="98"/>
    </location>
</feature>
<dbReference type="SMART" id="SM00906">
    <property type="entry name" value="Fungal_trans"/>
    <property type="match status" value="1"/>
</dbReference>
<name>A0A6A5YNY8_9PLEO</name>
<keyword evidence="4" id="KW-0804">Transcription</keyword>
<dbReference type="EMBL" id="ML977345">
    <property type="protein sequence ID" value="KAF2108825.1"/>
    <property type="molecule type" value="Genomic_DNA"/>
</dbReference>
<dbReference type="GO" id="GO:0000435">
    <property type="term" value="P:positive regulation of transcription from RNA polymerase II promoter by galactose"/>
    <property type="evidence" value="ECO:0007669"/>
    <property type="project" value="TreeGrafter"/>
</dbReference>
<feature type="domain" description="Zn(2)-C6 fungal-type" evidence="7">
    <location>
        <begin position="18"/>
        <end position="48"/>
    </location>
</feature>
<dbReference type="SUPFAM" id="SSF57701">
    <property type="entry name" value="Zn2/Cys6 DNA-binding domain"/>
    <property type="match status" value="1"/>
</dbReference>
<dbReference type="CDD" id="cd12148">
    <property type="entry name" value="fungal_TF_MHR"/>
    <property type="match status" value="1"/>
</dbReference>
<feature type="region of interest" description="Disordered" evidence="6">
    <location>
        <begin position="622"/>
        <end position="721"/>
    </location>
</feature>
<feature type="region of interest" description="Disordered" evidence="6">
    <location>
        <begin position="64"/>
        <end position="124"/>
    </location>
</feature>
<evidence type="ECO:0000256" key="4">
    <source>
        <dbReference type="ARBA" id="ARBA00023163"/>
    </source>
</evidence>
<keyword evidence="1" id="KW-0479">Metal-binding</keyword>
<evidence type="ECO:0000256" key="5">
    <source>
        <dbReference type="ARBA" id="ARBA00023242"/>
    </source>
</evidence>
<organism evidence="8 9">
    <name type="scientific">Lophiotrema nucula</name>
    <dbReference type="NCBI Taxonomy" id="690887"/>
    <lineage>
        <taxon>Eukaryota</taxon>
        <taxon>Fungi</taxon>
        <taxon>Dikarya</taxon>
        <taxon>Ascomycota</taxon>
        <taxon>Pezizomycotina</taxon>
        <taxon>Dothideomycetes</taxon>
        <taxon>Pleosporomycetidae</taxon>
        <taxon>Pleosporales</taxon>
        <taxon>Lophiotremataceae</taxon>
        <taxon>Lophiotrema</taxon>
    </lineage>
</organism>
<dbReference type="AlphaFoldDB" id="A0A6A5YNY8"/>
<dbReference type="InterPro" id="IPR007219">
    <property type="entry name" value="XnlR_reg_dom"/>
</dbReference>
<dbReference type="Proteomes" id="UP000799770">
    <property type="component" value="Unassembled WGS sequence"/>
</dbReference>
<evidence type="ECO:0000313" key="8">
    <source>
        <dbReference type="EMBL" id="KAF2108825.1"/>
    </source>
</evidence>
<dbReference type="CDD" id="cd00067">
    <property type="entry name" value="GAL4"/>
    <property type="match status" value="1"/>
</dbReference>
<dbReference type="GO" id="GO:0005634">
    <property type="term" value="C:nucleus"/>
    <property type="evidence" value="ECO:0007669"/>
    <property type="project" value="TreeGrafter"/>
</dbReference>
<protein>
    <recommendedName>
        <fullName evidence="7">Zn(2)-C6 fungal-type domain-containing protein</fullName>
    </recommendedName>
</protein>
<feature type="compositionally biased region" description="Low complexity" evidence="6">
    <location>
        <begin position="622"/>
        <end position="656"/>
    </location>
</feature>
<evidence type="ECO:0000256" key="2">
    <source>
        <dbReference type="ARBA" id="ARBA00023015"/>
    </source>
</evidence>
<evidence type="ECO:0000259" key="7">
    <source>
        <dbReference type="PROSITE" id="PS50048"/>
    </source>
</evidence>
<dbReference type="InterPro" id="IPR051127">
    <property type="entry name" value="Fungal_SecMet_Regulators"/>
</dbReference>
<sequence>MATRPTRKNSESTKQLQTCDVCKLRHQKCSGDRPSCNHCELRNLECVYSNVPAHNVDRSVVRKRSLKLDGGQQEQRSPESEASTMRNAASSVYTSTPPNALEIHPDARKRLKTDTKASKPKGPRMSATASLTYLVDAVTHIAAPAAQASGITSSQSYYGHTQTQIPELWIFGHAQPSQLVDHRRLPSKAHAQSLLDSFLNGINNLIFVCDPAESRLQLNALLTQEATTGDDVKALAYLQLCLGAASADGTTDDECEALFILGKKHLESALELHDKDWLWVAQATLLKCLYEVERKPAKCYLSLGSAIKIAQTYRIDLAFEDSTIQAPEEYARWRQLWLSMITLDAWLSSILGRTPQITSTTSKDPFLKNLNLTYGLPDCIVQTSIAKMGVVICRMLKDIHGGRRVDIRAYDQFKAVLERWLHGVPRHLQLAPTTSDGAKMSAQDQTAMFQLKVVHLGATLLLFRPLLLQCAAMEQQQPAVKPDTKIREHAQTCVDAAVRIGYCCSAMKERGLLPQRSWPSIYLVFTSALIILVNISRRRILPIPDPQQRARDEQENSSLNMCIDILSFCAERDRVAGHFLQILQPLRTALLGRRSSFPQNIQPPMSPPKNLDRKDLQRPSLAPLATSSSSSARASASTSTPTSTSTRPSSAFSPSSMDGLEFTGHQAFPDTSFLHPSQDATITQEISQGLSFEDMDDWNMDDWLVNPQDGDDGGLGQMPDA</sequence>
<dbReference type="GO" id="GO:0008270">
    <property type="term" value="F:zinc ion binding"/>
    <property type="evidence" value="ECO:0007669"/>
    <property type="project" value="InterPro"/>
</dbReference>
<dbReference type="PROSITE" id="PS00463">
    <property type="entry name" value="ZN2_CY6_FUNGAL_1"/>
    <property type="match status" value="1"/>
</dbReference>
<gene>
    <name evidence="8" type="ORF">BDV96DRAFT_586770</name>
</gene>
<dbReference type="GO" id="GO:0006351">
    <property type="term" value="P:DNA-templated transcription"/>
    <property type="evidence" value="ECO:0007669"/>
    <property type="project" value="InterPro"/>
</dbReference>
<feature type="compositionally biased region" description="Polar residues" evidence="6">
    <location>
        <begin position="674"/>
        <end position="690"/>
    </location>
</feature>
<dbReference type="Pfam" id="PF04082">
    <property type="entry name" value="Fungal_trans"/>
    <property type="match status" value="1"/>
</dbReference>
<keyword evidence="9" id="KW-1185">Reference proteome</keyword>
<dbReference type="Pfam" id="PF00172">
    <property type="entry name" value="Zn_clus"/>
    <property type="match status" value="1"/>
</dbReference>
<dbReference type="InterPro" id="IPR036864">
    <property type="entry name" value="Zn2-C6_fun-type_DNA-bd_sf"/>
</dbReference>
<dbReference type="OrthoDB" id="1919336at2759"/>
<evidence type="ECO:0000256" key="3">
    <source>
        <dbReference type="ARBA" id="ARBA00023125"/>
    </source>
</evidence>
<evidence type="ECO:0000313" key="9">
    <source>
        <dbReference type="Proteomes" id="UP000799770"/>
    </source>
</evidence>
<dbReference type="Gene3D" id="4.10.240.10">
    <property type="entry name" value="Zn(2)-C6 fungal-type DNA-binding domain"/>
    <property type="match status" value="1"/>
</dbReference>
<dbReference type="PANTHER" id="PTHR47424">
    <property type="entry name" value="REGULATORY PROTEIN GAL4"/>
    <property type="match status" value="1"/>
</dbReference>
<feature type="compositionally biased region" description="Basic and acidic residues" evidence="6">
    <location>
        <begin position="103"/>
        <end position="117"/>
    </location>
</feature>
<dbReference type="PANTHER" id="PTHR47424:SF3">
    <property type="entry name" value="REGULATORY PROTEIN GAL4"/>
    <property type="match status" value="1"/>
</dbReference>
<dbReference type="GO" id="GO:0000978">
    <property type="term" value="F:RNA polymerase II cis-regulatory region sequence-specific DNA binding"/>
    <property type="evidence" value="ECO:0007669"/>
    <property type="project" value="TreeGrafter"/>
</dbReference>
<dbReference type="PROSITE" id="PS50048">
    <property type="entry name" value="ZN2_CY6_FUNGAL_2"/>
    <property type="match status" value="1"/>
</dbReference>
<reference evidence="8" key="1">
    <citation type="journal article" date="2020" name="Stud. Mycol.">
        <title>101 Dothideomycetes genomes: a test case for predicting lifestyles and emergence of pathogens.</title>
        <authorList>
            <person name="Haridas S."/>
            <person name="Albert R."/>
            <person name="Binder M."/>
            <person name="Bloem J."/>
            <person name="Labutti K."/>
            <person name="Salamov A."/>
            <person name="Andreopoulos B."/>
            <person name="Baker S."/>
            <person name="Barry K."/>
            <person name="Bills G."/>
            <person name="Bluhm B."/>
            <person name="Cannon C."/>
            <person name="Castanera R."/>
            <person name="Culley D."/>
            <person name="Daum C."/>
            <person name="Ezra D."/>
            <person name="Gonzalez J."/>
            <person name="Henrissat B."/>
            <person name="Kuo A."/>
            <person name="Liang C."/>
            <person name="Lipzen A."/>
            <person name="Lutzoni F."/>
            <person name="Magnuson J."/>
            <person name="Mondo S."/>
            <person name="Nolan M."/>
            <person name="Ohm R."/>
            <person name="Pangilinan J."/>
            <person name="Park H.-J."/>
            <person name="Ramirez L."/>
            <person name="Alfaro M."/>
            <person name="Sun H."/>
            <person name="Tritt A."/>
            <person name="Yoshinaga Y."/>
            <person name="Zwiers L.-H."/>
            <person name="Turgeon B."/>
            <person name="Goodwin S."/>
            <person name="Spatafora J."/>
            <person name="Crous P."/>
            <person name="Grigoriev I."/>
        </authorList>
    </citation>
    <scope>NUCLEOTIDE SEQUENCE</scope>
    <source>
        <strain evidence="8">CBS 627.86</strain>
    </source>
</reference>
<evidence type="ECO:0000256" key="6">
    <source>
        <dbReference type="SAM" id="MobiDB-lite"/>
    </source>
</evidence>